<accession>A0A9P6RGW0</accession>
<sequence length="417" mass="46714">MRIFLETCPSSLVTLTLGFFHFPAQSKEKDEKTKDPYAVVGAKSHPNLKEFSLGAGYTPSFTPIDPEVSSAIFLGFLRSCSPDIKIYGLNLAHSWEFIQPEVTEAIAMLTGIRPRYFEVPAAEFSTEEDQAMADEISSLRRNHLHVDPSSNSTPRAVWRSIKIKGCPLTSPEAFSAIIESSQHGLQNLMIYLGERISSQHVQTILHHGTALRCFTFNHNRPLLDCRVMLQSTWNCTLLTQLDIHITGIPRPDVLFNWKGDKLLSDGALAAGTITDSRTISSIMDESRRLQRQIYTRLATLVNLESLQLGITCPPHLKAIVTLSNGKRGLFDRGQQLNCLEMSLDSGLDILAGMRSLKMLNVQSMEHRIGISELKWFERELPNFQALSGVETQTLRTCLLYDLDDPGLDRCGVGYEWC</sequence>
<evidence type="ECO:0000313" key="1">
    <source>
        <dbReference type="EMBL" id="KAG0320045.1"/>
    </source>
</evidence>
<comment type="caution">
    <text evidence="1">The sequence shown here is derived from an EMBL/GenBank/DDBJ whole genome shotgun (WGS) entry which is preliminary data.</text>
</comment>
<organism evidence="1 2">
    <name type="scientific">Linnemannia gamsii</name>
    <dbReference type="NCBI Taxonomy" id="64522"/>
    <lineage>
        <taxon>Eukaryota</taxon>
        <taxon>Fungi</taxon>
        <taxon>Fungi incertae sedis</taxon>
        <taxon>Mucoromycota</taxon>
        <taxon>Mortierellomycotina</taxon>
        <taxon>Mortierellomycetes</taxon>
        <taxon>Mortierellales</taxon>
        <taxon>Mortierellaceae</taxon>
        <taxon>Linnemannia</taxon>
    </lineage>
</organism>
<evidence type="ECO:0000313" key="2">
    <source>
        <dbReference type="Proteomes" id="UP000823405"/>
    </source>
</evidence>
<name>A0A9P6RGW0_9FUNG</name>
<proteinExistence type="predicted"/>
<dbReference type="OrthoDB" id="2366470at2759"/>
<dbReference type="AlphaFoldDB" id="A0A9P6RGW0"/>
<keyword evidence="2" id="KW-1185">Reference proteome</keyword>
<gene>
    <name evidence="1" type="ORF">BGZ97_000882</name>
</gene>
<dbReference type="Proteomes" id="UP000823405">
    <property type="component" value="Unassembled WGS sequence"/>
</dbReference>
<dbReference type="EMBL" id="JAAAIN010000117">
    <property type="protein sequence ID" value="KAG0320045.1"/>
    <property type="molecule type" value="Genomic_DNA"/>
</dbReference>
<protein>
    <submittedName>
        <fullName evidence="1">Uncharacterized protein</fullName>
    </submittedName>
</protein>
<reference evidence="1" key="1">
    <citation type="journal article" date="2020" name="Fungal Divers.">
        <title>Resolving the Mortierellaceae phylogeny through synthesis of multi-gene phylogenetics and phylogenomics.</title>
        <authorList>
            <person name="Vandepol N."/>
            <person name="Liber J."/>
            <person name="Desiro A."/>
            <person name="Na H."/>
            <person name="Kennedy M."/>
            <person name="Barry K."/>
            <person name="Grigoriev I.V."/>
            <person name="Miller A.N."/>
            <person name="O'Donnell K."/>
            <person name="Stajich J.E."/>
            <person name="Bonito G."/>
        </authorList>
    </citation>
    <scope>NUCLEOTIDE SEQUENCE</scope>
    <source>
        <strain evidence="1">NVP60</strain>
    </source>
</reference>